<feature type="transmembrane region" description="Helical" evidence="1">
    <location>
        <begin position="138"/>
        <end position="155"/>
    </location>
</feature>
<feature type="transmembrane region" description="Helical" evidence="1">
    <location>
        <begin position="31"/>
        <end position="51"/>
    </location>
</feature>
<evidence type="ECO:0000313" key="3">
    <source>
        <dbReference type="Proteomes" id="UP000598032"/>
    </source>
</evidence>
<sequence>MKPRLRYLSALLINVALPWLAYRLALPHWGLQGGLIASAFPPIAWMGWDLVRYRHFDALSALVLIGIALSLVALAAGGDVRLKSVEDPMVSGMIGASFLVSLALPRPLVFYLARSTMAREDPRSAELFEQRWRKRPTLAAYIRLMTIVWGVGMLGENLLRSAIVWRWPSDPRSALASQLVSYVVYGGLMLWTFWCRRQIRRDALRYPPDDAAASTADTPLATR</sequence>
<reference evidence="2 3" key="1">
    <citation type="submission" date="2020-10" db="EMBL/GenBank/DDBJ databases">
        <authorList>
            <person name="Peeters C."/>
        </authorList>
    </citation>
    <scope>NUCLEOTIDE SEQUENCE [LARGE SCALE GENOMIC DNA]</scope>
    <source>
        <strain evidence="2 3">LMG 28140</strain>
    </source>
</reference>
<protein>
    <recommendedName>
        <fullName evidence="4">Transmembrane protein</fullName>
    </recommendedName>
</protein>
<keyword evidence="1" id="KW-0472">Membrane</keyword>
<feature type="transmembrane region" description="Helical" evidence="1">
    <location>
        <begin position="89"/>
        <end position="113"/>
    </location>
</feature>
<keyword evidence="1" id="KW-0812">Transmembrane</keyword>
<evidence type="ECO:0000313" key="2">
    <source>
        <dbReference type="EMBL" id="CAD6548476.1"/>
    </source>
</evidence>
<evidence type="ECO:0000256" key="1">
    <source>
        <dbReference type="SAM" id="Phobius"/>
    </source>
</evidence>
<feature type="transmembrane region" description="Helical" evidence="1">
    <location>
        <begin position="7"/>
        <end position="25"/>
    </location>
</feature>
<keyword evidence="1" id="KW-1133">Transmembrane helix</keyword>
<accession>A0ABN7I4X8</accession>
<feature type="transmembrane region" description="Helical" evidence="1">
    <location>
        <begin position="175"/>
        <end position="195"/>
    </location>
</feature>
<proteinExistence type="predicted"/>
<organism evidence="2 3">
    <name type="scientific">Paraburkholderia metrosideri</name>
    <dbReference type="NCBI Taxonomy" id="580937"/>
    <lineage>
        <taxon>Bacteria</taxon>
        <taxon>Pseudomonadati</taxon>
        <taxon>Pseudomonadota</taxon>
        <taxon>Betaproteobacteria</taxon>
        <taxon>Burkholderiales</taxon>
        <taxon>Burkholderiaceae</taxon>
        <taxon>Paraburkholderia</taxon>
    </lineage>
</organism>
<keyword evidence="3" id="KW-1185">Reference proteome</keyword>
<comment type="caution">
    <text evidence="2">The sequence shown here is derived from an EMBL/GenBank/DDBJ whole genome shotgun (WGS) entry which is preliminary data.</text>
</comment>
<dbReference type="NCBIfam" id="NF041646">
    <property type="entry name" value="VC0807_fam"/>
    <property type="match status" value="1"/>
</dbReference>
<evidence type="ECO:0008006" key="4">
    <source>
        <dbReference type="Google" id="ProtNLM"/>
    </source>
</evidence>
<gene>
    <name evidence="2" type="ORF">LMG28140_04598</name>
</gene>
<name>A0ABN7I4X8_9BURK</name>
<feature type="transmembrane region" description="Helical" evidence="1">
    <location>
        <begin position="58"/>
        <end position="77"/>
    </location>
</feature>
<dbReference type="RefSeq" id="WP_201644564.1">
    <property type="nucleotide sequence ID" value="NZ_CAJHCP010000010.1"/>
</dbReference>
<dbReference type="EMBL" id="CAJHCP010000010">
    <property type="protein sequence ID" value="CAD6548476.1"/>
    <property type="molecule type" value="Genomic_DNA"/>
</dbReference>
<dbReference type="Proteomes" id="UP000598032">
    <property type="component" value="Unassembled WGS sequence"/>
</dbReference>